<reference evidence="9 10" key="1">
    <citation type="submission" date="2016-11" db="EMBL/GenBank/DDBJ databases">
        <authorList>
            <person name="Jaros S."/>
            <person name="Januszkiewicz K."/>
            <person name="Wedrychowicz H."/>
        </authorList>
    </citation>
    <scope>NUCLEOTIDE SEQUENCE [LARGE SCALE GENOMIC DNA]</scope>
    <source>
        <strain evidence="9 10">DSM 27406</strain>
    </source>
</reference>
<dbReference type="AlphaFoldDB" id="A0A1M6ZXF9"/>
<dbReference type="InterPro" id="IPR036259">
    <property type="entry name" value="MFS_trans_sf"/>
</dbReference>
<dbReference type="STRING" id="1419482.SAMN05444266_10343"/>
<keyword evidence="2" id="KW-0813">Transport</keyword>
<feature type="transmembrane region" description="Helical" evidence="7">
    <location>
        <begin position="307"/>
        <end position="327"/>
    </location>
</feature>
<feature type="transmembrane region" description="Helical" evidence="7">
    <location>
        <begin position="365"/>
        <end position="389"/>
    </location>
</feature>
<evidence type="ECO:0000256" key="2">
    <source>
        <dbReference type="ARBA" id="ARBA00022448"/>
    </source>
</evidence>
<evidence type="ECO:0000256" key="3">
    <source>
        <dbReference type="ARBA" id="ARBA00022475"/>
    </source>
</evidence>
<evidence type="ECO:0000313" key="10">
    <source>
        <dbReference type="Proteomes" id="UP000184420"/>
    </source>
</evidence>
<dbReference type="InterPro" id="IPR020846">
    <property type="entry name" value="MFS_dom"/>
</dbReference>
<dbReference type="EMBL" id="FRBL01000003">
    <property type="protein sequence ID" value="SHL35106.1"/>
    <property type="molecule type" value="Genomic_DNA"/>
</dbReference>
<dbReference type="OrthoDB" id="783189at2"/>
<comment type="subcellular location">
    <subcellularLocation>
        <location evidence="1">Cell membrane</location>
        <topology evidence="1">Multi-pass membrane protein</topology>
    </subcellularLocation>
</comment>
<organism evidence="9 10">
    <name type="scientific">Chitinophaga jiangningensis</name>
    <dbReference type="NCBI Taxonomy" id="1419482"/>
    <lineage>
        <taxon>Bacteria</taxon>
        <taxon>Pseudomonadati</taxon>
        <taxon>Bacteroidota</taxon>
        <taxon>Chitinophagia</taxon>
        <taxon>Chitinophagales</taxon>
        <taxon>Chitinophagaceae</taxon>
        <taxon>Chitinophaga</taxon>
    </lineage>
</organism>
<proteinExistence type="predicted"/>
<feature type="transmembrane region" description="Helical" evidence="7">
    <location>
        <begin position="12"/>
        <end position="32"/>
    </location>
</feature>
<dbReference type="SUPFAM" id="SSF103473">
    <property type="entry name" value="MFS general substrate transporter"/>
    <property type="match status" value="1"/>
</dbReference>
<name>A0A1M6ZXF9_9BACT</name>
<evidence type="ECO:0000256" key="7">
    <source>
        <dbReference type="SAM" id="Phobius"/>
    </source>
</evidence>
<feature type="domain" description="Major facilitator superfamily (MFS) profile" evidence="8">
    <location>
        <begin position="14"/>
        <end position="508"/>
    </location>
</feature>
<feature type="transmembrane region" description="Helical" evidence="7">
    <location>
        <begin position="80"/>
        <end position="99"/>
    </location>
</feature>
<feature type="transmembrane region" description="Helical" evidence="7">
    <location>
        <begin position="52"/>
        <end position="71"/>
    </location>
</feature>
<feature type="transmembrane region" description="Helical" evidence="7">
    <location>
        <begin position="270"/>
        <end position="295"/>
    </location>
</feature>
<dbReference type="InterPro" id="IPR011701">
    <property type="entry name" value="MFS"/>
</dbReference>
<feature type="transmembrane region" description="Helical" evidence="7">
    <location>
        <begin position="410"/>
        <end position="430"/>
    </location>
</feature>
<dbReference type="Gene3D" id="1.20.1720.10">
    <property type="entry name" value="Multidrug resistance protein D"/>
    <property type="match status" value="1"/>
</dbReference>
<evidence type="ECO:0000313" key="9">
    <source>
        <dbReference type="EMBL" id="SHL35106.1"/>
    </source>
</evidence>
<dbReference type="InterPro" id="IPR004638">
    <property type="entry name" value="EmrB-like"/>
</dbReference>
<dbReference type="GO" id="GO:0005886">
    <property type="term" value="C:plasma membrane"/>
    <property type="evidence" value="ECO:0007669"/>
    <property type="project" value="UniProtKB-SubCell"/>
</dbReference>
<keyword evidence="10" id="KW-1185">Reference proteome</keyword>
<feature type="transmembrane region" description="Helical" evidence="7">
    <location>
        <begin position="206"/>
        <end position="227"/>
    </location>
</feature>
<dbReference type="Gene3D" id="1.20.1250.20">
    <property type="entry name" value="MFS general substrate transporter like domains"/>
    <property type="match status" value="1"/>
</dbReference>
<feature type="transmembrane region" description="Helical" evidence="7">
    <location>
        <begin position="105"/>
        <end position="126"/>
    </location>
</feature>
<evidence type="ECO:0000256" key="1">
    <source>
        <dbReference type="ARBA" id="ARBA00004651"/>
    </source>
</evidence>
<dbReference type="Proteomes" id="UP000184420">
    <property type="component" value="Unassembled WGS sequence"/>
</dbReference>
<keyword evidence="6 7" id="KW-0472">Membrane</keyword>
<dbReference type="GO" id="GO:0022857">
    <property type="term" value="F:transmembrane transporter activity"/>
    <property type="evidence" value="ECO:0007669"/>
    <property type="project" value="InterPro"/>
</dbReference>
<dbReference type="RefSeq" id="WP_073079672.1">
    <property type="nucleotide sequence ID" value="NZ_FRBL01000003.1"/>
</dbReference>
<dbReference type="PANTHER" id="PTHR42718">
    <property type="entry name" value="MAJOR FACILITATOR SUPERFAMILY MULTIDRUG TRANSPORTER MFSC"/>
    <property type="match status" value="1"/>
</dbReference>
<keyword evidence="4 7" id="KW-0812">Transmembrane</keyword>
<feature type="transmembrane region" description="Helical" evidence="7">
    <location>
        <begin position="165"/>
        <end position="185"/>
    </location>
</feature>
<evidence type="ECO:0000259" key="8">
    <source>
        <dbReference type="PROSITE" id="PS50850"/>
    </source>
</evidence>
<feature type="transmembrane region" description="Helical" evidence="7">
    <location>
        <begin position="138"/>
        <end position="159"/>
    </location>
</feature>
<evidence type="ECO:0000256" key="5">
    <source>
        <dbReference type="ARBA" id="ARBA00022989"/>
    </source>
</evidence>
<dbReference type="Pfam" id="PF07690">
    <property type="entry name" value="MFS_1"/>
    <property type="match status" value="1"/>
</dbReference>
<accession>A0A1M6ZXF9</accession>
<feature type="transmembrane region" description="Helical" evidence="7">
    <location>
        <begin position="233"/>
        <end position="249"/>
    </location>
</feature>
<gene>
    <name evidence="9" type="ORF">SAMN05444266_10343</name>
</gene>
<feature type="transmembrane region" description="Helical" evidence="7">
    <location>
        <begin position="334"/>
        <end position="353"/>
    </location>
</feature>
<keyword evidence="5 7" id="KW-1133">Transmembrane helix</keyword>
<protein>
    <submittedName>
        <fullName evidence="9">Drug resistance transporter, EmrB/QacA subfamily</fullName>
    </submittedName>
</protein>
<dbReference type="PROSITE" id="PS50850">
    <property type="entry name" value="MFS"/>
    <property type="match status" value="1"/>
</dbReference>
<dbReference type="CDD" id="cd17321">
    <property type="entry name" value="MFS_MMR_MDR_like"/>
    <property type="match status" value="1"/>
</dbReference>
<feature type="transmembrane region" description="Helical" evidence="7">
    <location>
        <begin position="484"/>
        <end position="504"/>
    </location>
</feature>
<evidence type="ECO:0000256" key="4">
    <source>
        <dbReference type="ARBA" id="ARBA00022692"/>
    </source>
</evidence>
<dbReference type="PANTHER" id="PTHR42718:SF42">
    <property type="entry name" value="EXPORT PROTEIN"/>
    <property type="match status" value="1"/>
</dbReference>
<sequence>MESVALNSAAGRWIMISAIMASTMAFIDGTALNVVLPSLQHALDASAAELFWVLNAYMLMLASLILIGGALGDRLGRKRVFMAGIMVFIIGSACCGFSATAAQLIAFRALQGIGGAFMIPGSLSLISATINENERGKAVGTWSAATTFVTMAGPLLGGWLADAGWWRYIFFINVPLGLAALFILWRHVAENRDEEEVEGPIDYPGAVYIAVGLASLTYGFLTMPTAGWQHPKVFITVLVGVVLLIAFIGRESRIPYPMMSLHLFKNRVFLGANLLCFFLYAGLNGAMLFLSLNLVQVQGYSQLQSGLTFLPFSLMMILFSRTMGALADKYGPRLFLTMGPVIAGVGMLLMSTIKETRGFADYFTTYFPGIMIFGAGMAITVSPLTAAVMGAVGKQLAGTASGVNNAVTRIATVFSTAVFGGLAVVFFSAYTQHAISDMGLSAAEQQQVLQQATALGDARVPTGIALQDQIAGIYKAAFISTYGHVLKICGVLGIIAGVLAFIYLKNNTGSDKKYSQ</sequence>
<dbReference type="NCBIfam" id="TIGR00711">
    <property type="entry name" value="efflux_EmrB"/>
    <property type="match status" value="1"/>
</dbReference>
<evidence type="ECO:0000256" key="6">
    <source>
        <dbReference type="ARBA" id="ARBA00023136"/>
    </source>
</evidence>
<keyword evidence="3" id="KW-1003">Cell membrane</keyword>